<evidence type="ECO:0000313" key="2">
    <source>
        <dbReference type="EMBL" id="KAF7343380.1"/>
    </source>
</evidence>
<evidence type="ECO:0000256" key="1">
    <source>
        <dbReference type="SAM" id="Phobius"/>
    </source>
</evidence>
<gene>
    <name evidence="2" type="ORF">MVEN_01770300</name>
</gene>
<evidence type="ECO:0000313" key="3">
    <source>
        <dbReference type="Proteomes" id="UP000620124"/>
    </source>
</evidence>
<keyword evidence="1" id="KW-1133">Transmembrane helix</keyword>
<reference evidence="2" key="1">
    <citation type="submission" date="2020-05" db="EMBL/GenBank/DDBJ databases">
        <title>Mycena genomes resolve the evolution of fungal bioluminescence.</title>
        <authorList>
            <person name="Tsai I.J."/>
        </authorList>
    </citation>
    <scope>NUCLEOTIDE SEQUENCE</scope>
    <source>
        <strain evidence="2">CCC161011</strain>
    </source>
</reference>
<feature type="transmembrane region" description="Helical" evidence="1">
    <location>
        <begin position="61"/>
        <end position="84"/>
    </location>
</feature>
<keyword evidence="1" id="KW-0472">Membrane</keyword>
<dbReference type="Proteomes" id="UP000620124">
    <property type="component" value="Unassembled WGS sequence"/>
</dbReference>
<proteinExistence type="predicted"/>
<feature type="transmembrane region" description="Helical" evidence="1">
    <location>
        <begin position="27"/>
        <end position="49"/>
    </location>
</feature>
<name>A0A8H6XKN0_9AGAR</name>
<sequence length="269" mass="29783">MDTRPPPPQGAPRFGFNRVYRTNLRPVVIAVGLFSALWSLLSGIGFFRSINTDKQEGVPKLATFAIVLGTVYMVGFLIETIGVISAVSQRLALVRIYAYLTLVAIVLTTGGGIFEVVVHFTSKSDILKECTDLTNGSRIAVYPFGFFGPSSHEIIDAEDAAAWCKDAYDRNSWQDIVSLLVSIFLAVCFSMLAWGYYRQVLDPTSVVNFARAPSHRFNAYPMHSQPYNASVPNLGYNAPYGAPQQTYAPAPRRTPDLARRGQAWVRYRA</sequence>
<keyword evidence="1" id="KW-0812">Transmembrane</keyword>
<dbReference type="EMBL" id="JACAZI010000016">
    <property type="protein sequence ID" value="KAF7343380.1"/>
    <property type="molecule type" value="Genomic_DNA"/>
</dbReference>
<feature type="transmembrane region" description="Helical" evidence="1">
    <location>
        <begin position="96"/>
        <end position="118"/>
    </location>
</feature>
<dbReference type="OrthoDB" id="3352285at2759"/>
<feature type="transmembrane region" description="Helical" evidence="1">
    <location>
        <begin position="176"/>
        <end position="197"/>
    </location>
</feature>
<keyword evidence="3" id="KW-1185">Reference proteome</keyword>
<comment type="caution">
    <text evidence="2">The sequence shown here is derived from an EMBL/GenBank/DDBJ whole genome shotgun (WGS) entry which is preliminary data.</text>
</comment>
<accession>A0A8H6XKN0</accession>
<protein>
    <submittedName>
        <fullName evidence="2">DBR1 domain-containing protein</fullName>
    </submittedName>
</protein>
<dbReference type="AlphaFoldDB" id="A0A8H6XKN0"/>
<organism evidence="2 3">
    <name type="scientific">Mycena venus</name>
    <dbReference type="NCBI Taxonomy" id="2733690"/>
    <lineage>
        <taxon>Eukaryota</taxon>
        <taxon>Fungi</taxon>
        <taxon>Dikarya</taxon>
        <taxon>Basidiomycota</taxon>
        <taxon>Agaricomycotina</taxon>
        <taxon>Agaricomycetes</taxon>
        <taxon>Agaricomycetidae</taxon>
        <taxon>Agaricales</taxon>
        <taxon>Marasmiineae</taxon>
        <taxon>Mycenaceae</taxon>
        <taxon>Mycena</taxon>
    </lineage>
</organism>